<keyword evidence="1" id="KW-0472">Membrane</keyword>
<evidence type="ECO:0000256" key="1">
    <source>
        <dbReference type="SAM" id="Phobius"/>
    </source>
</evidence>
<sequence>MNHKDKDEYKRISVEANMKDGIKIDAPATKDTGKAVNLVLKALALTMTLYGMAKIIMAIAVLIK</sequence>
<reference evidence="2" key="1">
    <citation type="journal article" date="2018" name="Genome Biol.">
        <title>SKESA: strategic k-mer extension for scrupulous assemblies.</title>
        <authorList>
            <person name="Souvorov A."/>
            <person name="Agarwala R."/>
            <person name="Lipman D.J."/>
        </authorList>
    </citation>
    <scope>NUCLEOTIDE SEQUENCE</scope>
    <source>
        <strain evidence="2">MA.CK_93/00001031</strain>
    </source>
</reference>
<dbReference type="AlphaFoldDB" id="A0A750HT67"/>
<protein>
    <submittedName>
        <fullName evidence="2">Uncharacterized protein</fullName>
    </submittedName>
</protein>
<comment type="caution">
    <text evidence="2">The sequence shown here is derived from an EMBL/GenBank/DDBJ whole genome shotgun (WGS) entry which is preliminary data.</text>
</comment>
<gene>
    <name evidence="2" type="ORF">G9F11_005173</name>
</gene>
<accession>A0A750HT67</accession>
<dbReference type="EMBL" id="DAAVPY010000036">
    <property type="protein sequence ID" value="HAF6262453.1"/>
    <property type="molecule type" value="Genomic_DNA"/>
</dbReference>
<keyword evidence="1" id="KW-0812">Transmembrane</keyword>
<keyword evidence="1" id="KW-1133">Transmembrane helix</keyword>
<proteinExistence type="predicted"/>
<name>A0A750HT67_SALER</name>
<reference evidence="2" key="2">
    <citation type="submission" date="2020-02" db="EMBL/GenBank/DDBJ databases">
        <authorList>
            <consortium name="NCBI Pathogen Detection Project"/>
        </authorList>
    </citation>
    <scope>NUCLEOTIDE SEQUENCE</scope>
    <source>
        <strain evidence="2">MA.CK_93/00001031</strain>
    </source>
</reference>
<feature type="transmembrane region" description="Helical" evidence="1">
    <location>
        <begin position="42"/>
        <end position="63"/>
    </location>
</feature>
<evidence type="ECO:0000313" key="2">
    <source>
        <dbReference type="EMBL" id="HAF6262453.1"/>
    </source>
</evidence>
<organism evidence="2">
    <name type="scientific">Salmonella enterica</name>
    <name type="common">Salmonella choleraesuis</name>
    <dbReference type="NCBI Taxonomy" id="28901"/>
    <lineage>
        <taxon>Bacteria</taxon>
        <taxon>Pseudomonadati</taxon>
        <taxon>Pseudomonadota</taxon>
        <taxon>Gammaproteobacteria</taxon>
        <taxon>Enterobacterales</taxon>
        <taxon>Enterobacteriaceae</taxon>
        <taxon>Salmonella</taxon>
    </lineage>
</organism>